<dbReference type="Pfam" id="PF25355">
    <property type="entry name" value="DUF7882"/>
    <property type="match status" value="1"/>
</dbReference>
<evidence type="ECO:0000313" key="2">
    <source>
        <dbReference type="EMBL" id="GGR17115.1"/>
    </source>
</evidence>
<dbReference type="InterPro" id="IPR057204">
    <property type="entry name" value="DUF7882"/>
</dbReference>
<name>A0A918CDS6_AGRME</name>
<reference evidence="2" key="2">
    <citation type="submission" date="2020-09" db="EMBL/GenBank/DDBJ databases">
        <authorList>
            <person name="Sun Q."/>
            <person name="Ohkuma M."/>
        </authorList>
    </citation>
    <scope>NUCLEOTIDE SEQUENCE</scope>
    <source>
        <strain evidence="2">JCM 3346</strain>
    </source>
</reference>
<dbReference type="RefSeq" id="WP_189083927.1">
    <property type="nucleotide sequence ID" value="NZ_BMRJ01000001.1"/>
</dbReference>
<sequence>MGRIGYSTRDFEVPDRTLAHLQVVILDKLRRSETFSLTLGSGSDGGARTFVIGPGTELAFVYAGNRPPRLNRRWLAQLAGVASTNSGLLVISEPDDGEPLPE</sequence>
<protein>
    <recommendedName>
        <fullName evidence="1">DUF7882 domain-containing protein</fullName>
    </recommendedName>
</protein>
<reference evidence="2" key="1">
    <citation type="journal article" date="2014" name="Int. J. Syst. Evol. Microbiol.">
        <title>Complete genome sequence of Corynebacterium casei LMG S-19264T (=DSM 44701T), isolated from a smear-ripened cheese.</title>
        <authorList>
            <consortium name="US DOE Joint Genome Institute (JGI-PGF)"/>
            <person name="Walter F."/>
            <person name="Albersmeier A."/>
            <person name="Kalinowski J."/>
            <person name="Ruckert C."/>
        </authorList>
    </citation>
    <scope>NUCLEOTIDE SEQUENCE</scope>
    <source>
        <strain evidence="2">JCM 3346</strain>
    </source>
</reference>
<feature type="domain" description="DUF7882" evidence="1">
    <location>
        <begin position="1"/>
        <end position="93"/>
    </location>
</feature>
<dbReference type="AlphaFoldDB" id="A0A918CDS6"/>
<gene>
    <name evidence="2" type="ORF">GCM10010196_07350</name>
</gene>
<accession>A0A918CDS6</accession>
<comment type="caution">
    <text evidence="2">The sequence shown here is derived from an EMBL/GenBank/DDBJ whole genome shotgun (WGS) entry which is preliminary data.</text>
</comment>
<evidence type="ECO:0000313" key="3">
    <source>
        <dbReference type="Proteomes" id="UP000610303"/>
    </source>
</evidence>
<organism evidence="2 3">
    <name type="scientific">Agromyces mediolanus</name>
    <name type="common">Corynebacterium mediolanum</name>
    <dbReference type="NCBI Taxonomy" id="41986"/>
    <lineage>
        <taxon>Bacteria</taxon>
        <taxon>Bacillati</taxon>
        <taxon>Actinomycetota</taxon>
        <taxon>Actinomycetes</taxon>
        <taxon>Micrococcales</taxon>
        <taxon>Microbacteriaceae</taxon>
        <taxon>Agromyces</taxon>
    </lineage>
</organism>
<keyword evidence="3" id="KW-1185">Reference proteome</keyword>
<proteinExistence type="predicted"/>
<dbReference type="EMBL" id="BMRJ01000001">
    <property type="protein sequence ID" value="GGR17115.1"/>
    <property type="molecule type" value="Genomic_DNA"/>
</dbReference>
<dbReference type="Proteomes" id="UP000610303">
    <property type="component" value="Unassembled WGS sequence"/>
</dbReference>
<evidence type="ECO:0000259" key="1">
    <source>
        <dbReference type="Pfam" id="PF25355"/>
    </source>
</evidence>